<dbReference type="CDD" id="cd22658">
    <property type="entry name" value="STING_C_metazoan-like"/>
    <property type="match status" value="1"/>
</dbReference>
<name>A0ABQ7SL37_PHRPL</name>
<dbReference type="InterPro" id="IPR029158">
    <property type="entry name" value="STING"/>
</dbReference>
<dbReference type="InterPro" id="IPR047191">
    <property type="entry name" value="STING_C_chordates"/>
</dbReference>
<dbReference type="InterPro" id="IPR055434">
    <property type="entry name" value="STING_TM"/>
</dbReference>
<keyword evidence="8" id="KW-0547">Nucleotide-binding</keyword>
<comment type="caution">
    <text evidence="15">The sequence shown here is derived from an EMBL/GenBank/DDBJ whole genome shotgun (WGS) entry which is preliminary data.</text>
</comment>
<dbReference type="PANTHER" id="PTHR34339:SF1">
    <property type="entry name" value="STIMULATOR OF INTERFERON GENES PROTEIN"/>
    <property type="match status" value="1"/>
</dbReference>
<keyword evidence="9" id="KW-0256">Endoplasmic reticulum</keyword>
<evidence type="ECO:0000256" key="6">
    <source>
        <dbReference type="ARBA" id="ARBA00018708"/>
    </source>
</evidence>
<keyword evidence="10 12" id="KW-1133">Transmembrane helix</keyword>
<sequence length="473" mass="54557">MFRSWQIRAVFFCFKEEETSQFCQADSTQPCLAATKERKQILKIRNSLIHCSQWVQMFHRKNQFNEESHSVIPKPRENRAQMMSCFLLLLCAFILYLTGQSLYLTLQCLISHFIVLQFGTLLKGICNFTEEVHHVTSRRGIPDILQERKVGSLGQGEKNTINNGKYNGSYFRALGACLDLRRHALFFLLLCMAGYLWLLMGTELSSCLNLSLMCFCHLWSIIFCLQRPSAAEISQQHEENNCNVAQGLAWSYYVGYLKFVLPCLKNSIREFNSIQLEKRNSDLLISEKTSKLHILIPLSCDVYDDLQKADSHIQFINNLSEMTVDRAGIKKRSYKNSVYGIRGPDQKTDYCVLEYATPLQSLYAMSQDENAAFSRQDRIDQAKLFCRTLEDILQRSKDCSGCYQLIVYDDSEENDKHFLSKTITRNIRQQQEEEYTVCETEQNCIQTPNTLSGGTELLISESDQPLPLRTDGY</sequence>
<dbReference type="Pfam" id="PF23417">
    <property type="entry name" value="STING_TM"/>
    <property type="match status" value="1"/>
</dbReference>
<feature type="domain" description="STING transmembrane" evidence="14">
    <location>
        <begin position="165"/>
        <end position="241"/>
    </location>
</feature>
<feature type="transmembrane region" description="Helical" evidence="12">
    <location>
        <begin position="80"/>
        <end position="97"/>
    </location>
</feature>
<evidence type="ECO:0000259" key="14">
    <source>
        <dbReference type="Pfam" id="PF23417"/>
    </source>
</evidence>
<dbReference type="Gene3D" id="3.40.50.12100">
    <property type="entry name" value="Stimulator of interferon genes protein"/>
    <property type="match status" value="1"/>
</dbReference>
<evidence type="ECO:0000256" key="12">
    <source>
        <dbReference type="SAM" id="Phobius"/>
    </source>
</evidence>
<evidence type="ECO:0000313" key="16">
    <source>
        <dbReference type="Proteomes" id="UP000826234"/>
    </source>
</evidence>
<evidence type="ECO:0000256" key="5">
    <source>
        <dbReference type="ARBA" id="ARBA00009027"/>
    </source>
</evidence>
<dbReference type="InterPro" id="IPR055432">
    <property type="entry name" value="STING_LBD"/>
</dbReference>
<evidence type="ECO:0000259" key="13">
    <source>
        <dbReference type="Pfam" id="PF15009"/>
    </source>
</evidence>
<evidence type="ECO:0000256" key="7">
    <source>
        <dbReference type="ARBA" id="ARBA00022692"/>
    </source>
</evidence>
<keyword evidence="7 12" id="KW-0812">Transmembrane</keyword>
<keyword evidence="16" id="KW-1185">Reference proteome</keyword>
<dbReference type="Pfam" id="PF15009">
    <property type="entry name" value="STING_LBD"/>
    <property type="match status" value="1"/>
</dbReference>
<dbReference type="Proteomes" id="UP000826234">
    <property type="component" value="Unassembled WGS sequence"/>
</dbReference>
<evidence type="ECO:0000256" key="8">
    <source>
        <dbReference type="ARBA" id="ARBA00022741"/>
    </source>
</evidence>
<reference evidence="15 16" key="1">
    <citation type="journal article" date="2022" name="Gigascience">
        <title>A chromosome-level genome assembly and annotation of the desert horned lizard, Phrynosoma platyrhinos, provides insight into chromosomal rearrangements among reptiles.</title>
        <authorList>
            <person name="Koochekian N."/>
            <person name="Ascanio A."/>
            <person name="Farleigh K."/>
            <person name="Card D.C."/>
            <person name="Schield D.R."/>
            <person name="Castoe T.A."/>
            <person name="Jezkova T."/>
        </authorList>
    </citation>
    <scope>NUCLEOTIDE SEQUENCE [LARGE SCALE GENOMIC DNA]</scope>
    <source>
        <strain evidence="15">NK-2021</strain>
    </source>
</reference>
<evidence type="ECO:0000256" key="11">
    <source>
        <dbReference type="ARBA" id="ARBA00023136"/>
    </source>
</evidence>
<evidence type="ECO:0000256" key="10">
    <source>
        <dbReference type="ARBA" id="ARBA00022989"/>
    </source>
</evidence>
<evidence type="ECO:0000256" key="4">
    <source>
        <dbReference type="ARBA" id="ARBA00004556"/>
    </source>
</evidence>
<evidence type="ECO:0000313" key="15">
    <source>
        <dbReference type="EMBL" id="KAH0618076.1"/>
    </source>
</evidence>
<evidence type="ECO:0000256" key="2">
    <source>
        <dbReference type="ARBA" id="ARBA00004477"/>
    </source>
</evidence>
<evidence type="ECO:0000256" key="9">
    <source>
        <dbReference type="ARBA" id="ARBA00022824"/>
    </source>
</evidence>
<dbReference type="EMBL" id="JAIPUX010005289">
    <property type="protein sequence ID" value="KAH0618076.1"/>
    <property type="molecule type" value="Genomic_DNA"/>
</dbReference>
<gene>
    <name evidence="15" type="ORF">JD844_017047</name>
</gene>
<evidence type="ECO:0000256" key="1">
    <source>
        <dbReference type="ARBA" id="ARBA00004457"/>
    </source>
</evidence>
<evidence type="ECO:0000256" key="3">
    <source>
        <dbReference type="ARBA" id="ARBA00004542"/>
    </source>
</evidence>
<dbReference type="Gene3D" id="1.20.5.5200">
    <property type="match status" value="1"/>
</dbReference>
<dbReference type="InterPro" id="IPR038623">
    <property type="entry name" value="STING_C_sf"/>
</dbReference>
<accession>A0ABQ7SL37</accession>
<comment type="subcellular location">
    <subcellularLocation>
        <location evidence="4">Cytoplasm</location>
        <location evidence="4">Perinuclear region</location>
    </subcellularLocation>
    <subcellularLocation>
        <location evidence="3">Cytoplasmic vesicle</location>
        <location evidence="3">Autophagosome membrane</location>
        <topology evidence="3">Multi-pass membrane protein</topology>
    </subcellularLocation>
    <subcellularLocation>
        <location evidence="2">Endoplasmic reticulum membrane</location>
        <topology evidence="2">Multi-pass membrane protein</topology>
    </subcellularLocation>
    <subcellularLocation>
        <location evidence="1">Endoplasmic reticulum-Golgi intermediate compartment membrane</location>
        <topology evidence="1">Multi-pass membrane protein</topology>
    </subcellularLocation>
</comment>
<dbReference type="PANTHER" id="PTHR34339">
    <property type="entry name" value="STIMULATOR OF INTERFERON GENES PROTEIN"/>
    <property type="match status" value="1"/>
</dbReference>
<organism evidence="15 16">
    <name type="scientific">Phrynosoma platyrhinos</name>
    <name type="common">Desert horned lizard</name>
    <dbReference type="NCBI Taxonomy" id="52577"/>
    <lineage>
        <taxon>Eukaryota</taxon>
        <taxon>Metazoa</taxon>
        <taxon>Chordata</taxon>
        <taxon>Craniata</taxon>
        <taxon>Vertebrata</taxon>
        <taxon>Euteleostomi</taxon>
        <taxon>Lepidosauria</taxon>
        <taxon>Squamata</taxon>
        <taxon>Bifurcata</taxon>
        <taxon>Unidentata</taxon>
        <taxon>Episquamata</taxon>
        <taxon>Toxicofera</taxon>
        <taxon>Iguania</taxon>
        <taxon>Phrynosomatidae</taxon>
        <taxon>Phrynosomatinae</taxon>
        <taxon>Phrynosoma</taxon>
    </lineage>
</organism>
<comment type="similarity">
    <text evidence="5">Belongs to the STING family.</text>
</comment>
<keyword evidence="11 12" id="KW-0472">Membrane</keyword>
<feature type="domain" description="STING ligand-binding" evidence="13">
    <location>
        <begin position="243"/>
        <end position="431"/>
    </location>
</feature>
<proteinExistence type="inferred from homology"/>
<protein>
    <recommendedName>
        <fullName evidence="6">Stimulator of interferon genes protein</fullName>
    </recommendedName>
</protein>